<keyword evidence="6" id="KW-0732">Signal</keyword>
<feature type="chain" id="PRO_5002163851" description="Protein-S-isoprenylcysteine O-methyltransferase" evidence="6">
    <location>
        <begin position="20"/>
        <end position="233"/>
    </location>
</feature>
<dbReference type="GO" id="GO:0004671">
    <property type="term" value="F:protein C-terminal S-isoprenylcysteine carboxyl O-methyltransferase activity"/>
    <property type="evidence" value="ECO:0007669"/>
    <property type="project" value="UniProtKB-EC"/>
</dbReference>
<dbReference type="HOGENOM" id="CLU_065200_6_0_1"/>
<dbReference type="PANTHER" id="PTHR12714">
    <property type="entry name" value="PROTEIN-S ISOPRENYLCYSTEINE O-METHYLTRANSFERASE"/>
    <property type="match status" value="1"/>
</dbReference>
<evidence type="ECO:0000256" key="1">
    <source>
        <dbReference type="ARBA" id="ARBA00004141"/>
    </source>
</evidence>
<keyword evidence="5" id="KW-0808">Transferase</keyword>
<dbReference type="Pfam" id="PF04140">
    <property type="entry name" value="ICMT"/>
    <property type="match status" value="1"/>
</dbReference>
<evidence type="ECO:0000313" key="8">
    <source>
        <dbReference type="Proteomes" id="UP000053989"/>
    </source>
</evidence>
<keyword evidence="4 5" id="KW-0472">Membrane</keyword>
<comment type="catalytic activity">
    <reaction evidence="5">
        <text>[protein]-C-terminal S-[(2E,6E)-farnesyl]-L-cysteine + S-adenosyl-L-methionine = [protein]-C-terminal S-[(2E,6E)-farnesyl]-L-cysteine methyl ester + S-adenosyl-L-homocysteine</text>
        <dbReference type="Rhea" id="RHEA:21672"/>
        <dbReference type="Rhea" id="RHEA-COMP:12125"/>
        <dbReference type="Rhea" id="RHEA-COMP:12126"/>
        <dbReference type="ChEBI" id="CHEBI:57856"/>
        <dbReference type="ChEBI" id="CHEBI:59789"/>
        <dbReference type="ChEBI" id="CHEBI:90510"/>
        <dbReference type="ChEBI" id="CHEBI:90511"/>
        <dbReference type="EC" id="2.1.1.100"/>
    </reaction>
</comment>
<keyword evidence="3 5" id="KW-1133">Transmembrane helix</keyword>
<evidence type="ECO:0000256" key="4">
    <source>
        <dbReference type="ARBA" id="ARBA00023136"/>
    </source>
</evidence>
<protein>
    <recommendedName>
        <fullName evidence="5">Protein-S-isoprenylcysteine O-methyltransferase</fullName>
        <ecNumber evidence="5">2.1.1.100</ecNumber>
    </recommendedName>
</protein>
<comment type="similarity">
    <text evidence="5">Belongs to the class VI-like SAM-binding methyltransferase superfamily. Isoprenylcysteine carboxyl methyltransferase family.</text>
</comment>
<name>A0A0C3DZ73_9AGAM</name>
<dbReference type="EC" id="2.1.1.100" evidence="5"/>
<dbReference type="EMBL" id="KN822020">
    <property type="protein sequence ID" value="KIM65860.1"/>
    <property type="molecule type" value="Genomic_DNA"/>
</dbReference>
<feature type="transmembrane region" description="Helical" evidence="5">
    <location>
        <begin position="146"/>
        <end position="166"/>
    </location>
</feature>
<feature type="signal peptide" evidence="6">
    <location>
        <begin position="1"/>
        <end position="19"/>
    </location>
</feature>
<dbReference type="GO" id="GO:0032259">
    <property type="term" value="P:methylation"/>
    <property type="evidence" value="ECO:0007669"/>
    <property type="project" value="UniProtKB-KW"/>
</dbReference>
<dbReference type="Proteomes" id="UP000053989">
    <property type="component" value="Unassembled WGS sequence"/>
</dbReference>
<keyword evidence="5" id="KW-0949">S-adenosyl-L-methionine</keyword>
<evidence type="ECO:0000256" key="3">
    <source>
        <dbReference type="ARBA" id="ARBA00022989"/>
    </source>
</evidence>
<gene>
    <name evidence="7" type="ORF">SCLCIDRAFT_111826</name>
</gene>
<keyword evidence="8" id="KW-1185">Reference proteome</keyword>
<evidence type="ECO:0000313" key="7">
    <source>
        <dbReference type="EMBL" id="KIM65860.1"/>
    </source>
</evidence>
<dbReference type="InParanoid" id="A0A0C3DZ73"/>
<feature type="transmembrane region" description="Helical" evidence="5">
    <location>
        <begin position="172"/>
        <end position="193"/>
    </location>
</feature>
<sequence length="233" mass="25871">MSLIWRASLVFVQAAFNQAACTPPNKTPEKFRYHTQEPFLLQIAPLIFKLHTVGLWWIAAFEAFAALNHYIGASLSPTLAAHLDAALFPAARSQNPLSFMFLCGVVLVLMGASIRVRCFQELGQLFTFDLTMHPEHKLVTSGPYGIVRHPSYSGSMLLVIGIAFSHLTPGSLAVECVLGALGSALVWAAWWIWTMAVAKSRIFAEDKELQKRFGAEWEAYAANVKYWFLPGLI</sequence>
<feature type="transmembrane region" description="Helical" evidence="5">
    <location>
        <begin position="97"/>
        <end position="116"/>
    </location>
</feature>
<dbReference type="OrthoDB" id="422086at2759"/>
<reference evidence="8" key="2">
    <citation type="submission" date="2015-01" db="EMBL/GenBank/DDBJ databases">
        <title>Evolutionary Origins and Diversification of the Mycorrhizal Mutualists.</title>
        <authorList>
            <consortium name="DOE Joint Genome Institute"/>
            <consortium name="Mycorrhizal Genomics Consortium"/>
            <person name="Kohler A."/>
            <person name="Kuo A."/>
            <person name="Nagy L.G."/>
            <person name="Floudas D."/>
            <person name="Copeland A."/>
            <person name="Barry K.W."/>
            <person name="Cichocki N."/>
            <person name="Veneault-Fourrey C."/>
            <person name="LaButti K."/>
            <person name="Lindquist E.A."/>
            <person name="Lipzen A."/>
            <person name="Lundell T."/>
            <person name="Morin E."/>
            <person name="Murat C."/>
            <person name="Riley R."/>
            <person name="Ohm R."/>
            <person name="Sun H."/>
            <person name="Tunlid A."/>
            <person name="Henrissat B."/>
            <person name="Grigoriev I.V."/>
            <person name="Hibbett D.S."/>
            <person name="Martin F."/>
        </authorList>
    </citation>
    <scope>NUCLEOTIDE SEQUENCE [LARGE SCALE GENOMIC DNA]</scope>
    <source>
        <strain evidence="8">Foug A</strain>
    </source>
</reference>
<comment type="subcellular location">
    <subcellularLocation>
        <location evidence="5">Endoplasmic reticulum membrane</location>
        <topology evidence="5">Multi-pass membrane protein</topology>
    </subcellularLocation>
    <subcellularLocation>
        <location evidence="1">Membrane</location>
        <topology evidence="1">Multi-pass membrane protein</topology>
    </subcellularLocation>
</comment>
<dbReference type="STRING" id="1036808.A0A0C3DZ73"/>
<evidence type="ECO:0000256" key="5">
    <source>
        <dbReference type="RuleBase" id="RU362022"/>
    </source>
</evidence>
<proteinExistence type="inferred from homology"/>
<dbReference type="PANTHER" id="PTHR12714:SF24">
    <property type="entry name" value="SLR1182 PROTEIN"/>
    <property type="match status" value="1"/>
</dbReference>
<evidence type="ECO:0000256" key="6">
    <source>
        <dbReference type="SAM" id="SignalP"/>
    </source>
</evidence>
<keyword evidence="2 5" id="KW-0812">Transmembrane</keyword>
<accession>A0A0C3DZ73</accession>
<reference evidence="7 8" key="1">
    <citation type="submission" date="2014-04" db="EMBL/GenBank/DDBJ databases">
        <authorList>
            <consortium name="DOE Joint Genome Institute"/>
            <person name="Kuo A."/>
            <person name="Kohler A."/>
            <person name="Nagy L.G."/>
            <person name="Floudas D."/>
            <person name="Copeland A."/>
            <person name="Barry K.W."/>
            <person name="Cichocki N."/>
            <person name="Veneault-Fourrey C."/>
            <person name="LaButti K."/>
            <person name="Lindquist E.A."/>
            <person name="Lipzen A."/>
            <person name="Lundell T."/>
            <person name="Morin E."/>
            <person name="Murat C."/>
            <person name="Sun H."/>
            <person name="Tunlid A."/>
            <person name="Henrissat B."/>
            <person name="Grigoriev I.V."/>
            <person name="Hibbett D.S."/>
            <person name="Martin F."/>
            <person name="Nordberg H.P."/>
            <person name="Cantor M.N."/>
            <person name="Hua S.X."/>
        </authorList>
    </citation>
    <scope>NUCLEOTIDE SEQUENCE [LARGE SCALE GENOMIC DNA]</scope>
    <source>
        <strain evidence="7 8">Foug A</strain>
    </source>
</reference>
<dbReference type="GO" id="GO:0005789">
    <property type="term" value="C:endoplasmic reticulum membrane"/>
    <property type="evidence" value="ECO:0007669"/>
    <property type="project" value="UniProtKB-SubCell"/>
</dbReference>
<keyword evidence="5" id="KW-0489">Methyltransferase</keyword>
<keyword evidence="5" id="KW-0256">Endoplasmic reticulum</keyword>
<feature type="transmembrane region" description="Helical" evidence="5">
    <location>
        <begin position="39"/>
        <end position="58"/>
    </location>
</feature>
<dbReference type="Gene3D" id="1.20.120.1630">
    <property type="match status" value="1"/>
</dbReference>
<dbReference type="InterPro" id="IPR007269">
    <property type="entry name" value="ICMT_MeTrfase"/>
</dbReference>
<dbReference type="AlphaFoldDB" id="A0A0C3DZ73"/>
<evidence type="ECO:0000256" key="2">
    <source>
        <dbReference type="ARBA" id="ARBA00022692"/>
    </source>
</evidence>
<organism evidence="7 8">
    <name type="scientific">Scleroderma citrinum Foug A</name>
    <dbReference type="NCBI Taxonomy" id="1036808"/>
    <lineage>
        <taxon>Eukaryota</taxon>
        <taxon>Fungi</taxon>
        <taxon>Dikarya</taxon>
        <taxon>Basidiomycota</taxon>
        <taxon>Agaricomycotina</taxon>
        <taxon>Agaricomycetes</taxon>
        <taxon>Agaricomycetidae</taxon>
        <taxon>Boletales</taxon>
        <taxon>Sclerodermatineae</taxon>
        <taxon>Sclerodermataceae</taxon>
        <taxon>Scleroderma</taxon>
    </lineage>
</organism>